<dbReference type="GO" id="GO:0046872">
    <property type="term" value="F:metal ion binding"/>
    <property type="evidence" value="ECO:0007669"/>
    <property type="project" value="UniProtKB-KW"/>
</dbReference>
<gene>
    <name evidence="11" type="primary">LOC102361685</name>
</gene>
<dbReference type="OMA" id="ISCCVAT"/>
<dbReference type="Ensembl" id="ENSLACT00000004291.2">
    <property type="protein sequence ID" value="ENSLACP00000004253.2"/>
    <property type="gene ID" value="ENSLACG00000003787.2"/>
</dbReference>
<keyword evidence="12" id="KW-1185">Reference proteome</keyword>
<keyword evidence="6" id="KW-1015">Disulfide bond</keyword>
<name>H3A3N2_LATCH</name>
<feature type="domain" description="Pentraxin (PTX)" evidence="10">
    <location>
        <begin position="24"/>
        <end position="226"/>
    </location>
</feature>
<accession>H3A3N2</accession>
<comment type="subcellular location">
    <subcellularLocation>
        <location evidence="1 9">Secreted</location>
    </subcellularLocation>
</comment>
<dbReference type="CDD" id="cd00152">
    <property type="entry name" value="PTX"/>
    <property type="match status" value="1"/>
</dbReference>
<reference evidence="12" key="1">
    <citation type="submission" date="2011-08" db="EMBL/GenBank/DDBJ databases">
        <title>The draft genome of Latimeria chalumnae.</title>
        <authorList>
            <person name="Di Palma F."/>
            <person name="Alfoldi J."/>
            <person name="Johnson J."/>
            <person name="Berlin A."/>
            <person name="Gnerre S."/>
            <person name="Jaffe D."/>
            <person name="MacCallum I."/>
            <person name="Young S."/>
            <person name="Walker B.J."/>
            <person name="Lander E."/>
            <person name="Lindblad-Toh K."/>
        </authorList>
    </citation>
    <scope>NUCLEOTIDE SEQUENCE [LARGE SCALE GENOMIC DNA]</scope>
    <source>
        <strain evidence="12">Wild caught</strain>
    </source>
</reference>
<dbReference type="EMBL" id="AFYH01067980">
    <property type="status" value="NOT_ANNOTATED_CDS"/>
    <property type="molecule type" value="Genomic_DNA"/>
</dbReference>
<evidence type="ECO:0000256" key="7">
    <source>
        <dbReference type="ARBA" id="ARBA00038102"/>
    </source>
</evidence>
<comment type="caution">
    <text evidence="8">Lacks conserved residue(s) required for the propagation of feature annotation.</text>
</comment>
<dbReference type="InterPro" id="IPR013320">
    <property type="entry name" value="ConA-like_dom_sf"/>
</dbReference>
<dbReference type="eggNOG" id="ENOG502S201">
    <property type="taxonomic scope" value="Eukaryota"/>
</dbReference>
<protein>
    <recommendedName>
        <fullName evidence="9">Pentraxin family member</fullName>
    </recommendedName>
</protein>
<dbReference type="OrthoDB" id="547680at2759"/>
<dbReference type="FunFam" id="2.60.120.200:FF:000070">
    <property type="entry name" value="Serum amyloid P-component"/>
    <property type="match status" value="1"/>
</dbReference>
<dbReference type="Gene3D" id="2.60.120.200">
    <property type="match status" value="1"/>
</dbReference>
<dbReference type="SMART" id="SM00159">
    <property type="entry name" value="PTX"/>
    <property type="match status" value="1"/>
</dbReference>
<dbReference type="PROSITE" id="PS51828">
    <property type="entry name" value="PTX_2"/>
    <property type="match status" value="1"/>
</dbReference>
<dbReference type="SUPFAM" id="SSF49899">
    <property type="entry name" value="Concanavalin A-like lectins/glucanases"/>
    <property type="match status" value="1"/>
</dbReference>
<dbReference type="PANTHER" id="PTHR45869:SF8">
    <property type="entry name" value="LAMG-LIKE JELLYROLL FOLD DOMAIN-CONTAINING PROTEIN"/>
    <property type="match status" value="1"/>
</dbReference>
<feature type="signal peptide" evidence="9">
    <location>
        <begin position="1"/>
        <end position="21"/>
    </location>
</feature>
<dbReference type="KEGG" id="lcm:102361685"/>
<comment type="cofactor">
    <cofactor evidence="9">
        <name>Ca(2+)</name>
        <dbReference type="ChEBI" id="CHEBI:29108"/>
    </cofactor>
    <text evidence="9">Binds 2 calcium ions per subunit.</text>
</comment>
<dbReference type="PANTHER" id="PTHR45869">
    <property type="entry name" value="C-REACTIVE PROTEIN-RELATED"/>
    <property type="match status" value="1"/>
</dbReference>
<comment type="similarity">
    <text evidence="7 9">Belongs to the pentraxin family.</text>
</comment>
<reference evidence="11" key="2">
    <citation type="submission" date="2025-08" db="UniProtKB">
        <authorList>
            <consortium name="Ensembl"/>
        </authorList>
    </citation>
    <scope>IDENTIFICATION</scope>
</reference>
<evidence type="ECO:0000256" key="8">
    <source>
        <dbReference type="PROSITE-ProRule" id="PRU01172"/>
    </source>
</evidence>
<keyword evidence="2" id="KW-0964">Secreted</keyword>
<keyword evidence="3 9" id="KW-0479">Metal-binding</keyword>
<evidence type="ECO:0000259" key="10">
    <source>
        <dbReference type="PROSITE" id="PS51828"/>
    </source>
</evidence>
<evidence type="ECO:0000256" key="6">
    <source>
        <dbReference type="ARBA" id="ARBA00023157"/>
    </source>
</evidence>
<dbReference type="Bgee" id="ENSLACG00000003787">
    <property type="expression patterns" value="Expressed in pelvic fin and 2 other cell types or tissues"/>
</dbReference>
<evidence type="ECO:0000313" key="12">
    <source>
        <dbReference type="Proteomes" id="UP000008672"/>
    </source>
</evidence>
<dbReference type="Proteomes" id="UP000008672">
    <property type="component" value="Unassembled WGS sequence"/>
</dbReference>
<dbReference type="GeneID" id="102361685"/>
<evidence type="ECO:0000256" key="3">
    <source>
        <dbReference type="ARBA" id="ARBA00022723"/>
    </source>
</evidence>
<evidence type="ECO:0000256" key="5">
    <source>
        <dbReference type="ARBA" id="ARBA00022837"/>
    </source>
</evidence>
<evidence type="ECO:0000256" key="9">
    <source>
        <dbReference type="RuleBase" id="RU362112"/>
    </source>
</evidence>
<keyword evidence="4 9" id="KW-0732">Signal</keyword>
<reference evidence="11" key="3">
    <citation type="submission" date="2025-09" db="UniProtKB">
        <authorList>
            <consortium name="Ensembl"/>
        </authorList>
    </citation>
    <scope>IDENTIFICATION</scope>
</reference>
<evidence type="ECO:0000256" key="2">
    <source>
        <dbReference type="ARBA" id="ARBA00022525"/>
    </source>
</evidence>
<sequence>MLKSLISLLFLFSLSWESGLTGLSYTNMIFPKTSNTAYVTLNPKKEMNLSTFTICMRFLTDLNQDYALFSYASPGKDNDLLLFRTSQGNYNVYIGNEFVSFTHSRSLNFGEWVQVCSTWESQTGLVGLWVDGKRSVRKGLMRGYKVKPGGAVILGQEQDKMGGGFVSEQSFAGEITDVNLWDYILPANEIKALSAGSSFTAGNVIDWETVSYTENGYVVVESMQKSTTNNNN</sequence>
<evidence type="ECO:0000256" key="1">
    <source>
        <dbReference type="ARBA" id="ARBA00004613"/>
    </source>
</evidence>
<dbReference type="InterPro" id="IPR001759">
    <property type="entry name" value="PTX_dom"/>
</dbReference>
<dbReference type="EMBL" id="AFYH01067981">
    <property type="status" value="NOT_ANNOTATED_CDS"/>
    <property type="molecule type" value="Genomic_DNA"/>
</dbReference>
<dbReference type="InterPro" id="IPR051005">
    <property type="entry name" value="Pentraxin_domain"/>
</dbReference>
<keyword evidence="5 9" id="KW-0106">Calcium</keyword>
<dbReference type="Pfam" id="PF00354">
    <property type="entry name" value="Pentaxin"/>
    <property type="match status" value="1"/>
</dbReference>
<dbReference type="GeneTree" id="ENSGT01100000263515"/>
<feature type="chain" id="PRO_5006991653" description="Pentraxin family member" evidence="9">
    <location>
        <begin position="22"/>
        <end position="232"/>
    </location>
</feature>
<dbReference type="STRING" id="7897.ENSLACP00000004253"/>
<evidence type="ECO:0000313" key="11">
    <source>
        <dbReference type="Ensembl" id="ENSLACP00000004253.2"/>
    </source>
</evidence>
<evidence type="ECO:0000256" key="4">
    <source>
        <dbReference type="ARBA" id="ARBA00022729"/>
    </source>
</evidence>
<dbReference type="PRINTS" id="PR00895">
    <property type="entry name" value="PENTAXIN"/>
</dbReference>
<dbReference type="HOGENOM" id="CLU_032051_2_0_1"/>
<proteinExistence type="inferred from homology"/>
<comment type="subunit">
    <text evidence="9">Homopentamer. Pentaxin (or pentraxin) have a discoid arrangement of 5 non-covalently bound subunits.</text>
</comment>
<dbReference type="AlphaFoldDB" id="H3A3N2"/>
<dbReference type="GO" id="GO:0005576">
    <property type="term" value="C:extracellular region"/>
    <property type="evidence" value="ECO:0007669"/>
    <property type="project" value="UniProtKB-SubCell"/>
</dbReference>
<organism evidence="11 12">
    <name type="scientific">Latimeria chalumnae</name>
    <name type="common">Coelacanth</name>
    <dbReference type="NCBI Taxonomy" id="7897"/>
    <lineage>
        <taxon>Eukaryota</taxon>
        <taxon>Metazoa</taxon>
        <taxon>Chordata</taxon>
        <taxon>Craniata</taxon>
        <taxon>Vertebrata</taxon>
        <taxon>Euteleostomi</taxon>
        <taxon>Coelacanthiformes</taxon>
        <taxon>Coelacanthidae</taxon>
        <taxon>Latimeria</taxon>
    </lineage>
</organism>
<dbReference type="InParanoid" id="H3A3N2"/>